<accession>A0AAD6D5Z7</accession>
<evidence type="ECO:0000313" key="1">
    <source>
        <dbReference type="EMBL" id="KAJ5556615.1"/>
    </source>
</evidence>
<dbReference type="EMBL" id="JAQIZZ010000001">
    <property type="protein sequence ID" value="KAJ5556615.1"/>
    <property type="molecule type" value="Genomic_DNA"/>
</dbReference>
<organism evidence="1 2">
    <name type="scientific">Penicillium frequentans</name>
    <dbReference type="NCBI Taxonomy" id="3151616"/>
    <lineage>
        <taxon>Eukaryota</taxon>
        <taxon>Fungi</taxon>
        <taxon>Dikarya</taxon>
        <taxon>Ascomycota</taxon>
        <taxon>Pezizomycotina</taxon>
        <taxon>Eurotiomycetes</taxon>
        <taxon>Eurotiomycetidae</taxon>
        <taxon>Eurotiales</taxon>
        <taxon>Aspergillaceae</taxon>
        <taxon>Penicillium</taxon>
    </lineage>
</organism>
<name>A0AAD6D5Z7_9EURO</name>
<protein>
    <submittedName>
        <fullName evidence="1">Uncharacterized protein</fullName>
    </submittedName>
</protein>
<keyword evidence="2" id="KW-1185">Reference proteome</keyword>
<evidence type="ECO:0000313" key="2">
    <source>
        <dbReference type="Proteomes" id="UP001220324"/>
    </source>
</evidence>
<gene>
    <name evidence="1" type="ORF">N7494_000530</name>
</gene>
<comment type="caution">
    <text evidence="1">The sequence shown here is derived from an EMBL/GenBank/DDBJ whole genome shotgun (WGS) entry which is preliminary data.</text>
</comment>
<proteinExistence type="predicted"/>
<reference evidence="1 2" key="1">
    <citation type="journal article" date="2023" name="IMA Fungus">
        <title>Comparative genomic study of the Penicillium genus elucidates a diverse pangenome and 15 lateral gene transfer events.</title>
        <authorList>
            <person name="Petersen C."/>
            <person name="Sorensen T."/>
            <person name="Nielsen M.R."/>
            <person name="Sondergaard T.E."/>
            <person name="Sorensen J.L."/>
            <person name="Fitzpatrick D.A."/>
            <person name="Frisvad J.C."/>
            <person name="Nielsen K.L."/>
        </authorList>
    </citation>
    <scope>NUCLEOTIDE SEQUENCE [LARGE SCALE GENOMIC DNA]</scope>
    <source>
        <strain evidence="1 2">IBT 35679</strain>
    </source>
</reference>
<sequence length="119" mass="13881">MGHVHDRECAEAYVESIDAMAFPKKLVENWRVVLATFKGFNMHEMLHRDPEDSPDYTLTVRKENYRKISRDTKKYRKEVKSGTLYGNARKVEADALFARYARSMNDLESWTGMCIAQLT</sequence>
<dbReference type="AlphaFoldDB" id="A0AAD6D5Z7"/>
<dbReference type="Proteomes" id="UP001220324">
    <property type="component" value="Unassembled WGS sequence"/>
</dbReference>